<dbReference type="AlphaFoldDB" id="A0A8C5L8Q1"/>
<dbReference type="Ensembl" id="ENSJJAT00000025921.1">
    <property type="protein sequence ID" value="ENSJJAP00000019385.1"/>
    <property type="gene ID" value="ENSJJAG00000020352.1"/>
</dbReference>
<dbReference type="GeneTree" id="ENSGT00940000162153"/>
<keyword evidence="8" id="KW-0675">Receptor</keyword>
<dbReference type="GO" id="GO:0004930">
    <property type="term" value="F:G protein-coupled receptor activity"/>
    <property type="evidence" value="ECO:0007669"/>
    <property type="project" value="UniProtKB-KW"/>
</dbReference>
<evidence type="ECO:0000256" key="7">
    <source>
        <dbReference type="ARBA" id="ARBA00023136"/>
    </source>
</evidence>
<dbReference type="PANTHER" id="PTHR26450:SF46">
    <property type="entry name" value="OLFACTORY RECEPTOR 51F1"/>
    <property type="match status" value="1"/>
</dbReference>
<dbReference type="InterPro" id="IPR000725">
    <property type="entry name" value="Olfact_rcpt"/>
</dbReference>
<dbReference type="InterPro" id="IPR000276">
    <property type="entry name" value="GPCR_Rhodpsn"/>
</dbReference>
<dbReference type="Gene3D" id="1.20.1070.10">
    <property type="entry name" value="Rhodopsin 7-helix transmembrane proteins"/>
    <property type="match status" value="1"/>
</dbReference>
<feature type="transmembrane region" description="Helical" evidence="10">
    <location>
        <begin position="12"/>
        <end position="37"/>
    </location>
</feature>
<evidence type="ECO:0000256" key="4">
    <source>
        <dbReference type="ARBA" id="ARBA00022725"/>
    </source>
</evidence>
<sequence>MTGISGLESAHTWISIPFCFLYVTAISGNSMILLVIVTRQSLHEPMHCFLSMLSAAHLGLTVSTMSATLGVFWFQAHEISLDACIIQMYTMILTNSRIIQMDLLVMVCPMVLIVPLLLLYKTLSCEMNTLSHSYCYHQDVINICGLIDLIFITGLIHHALPCLASTLTALQPVVAIFYIPMTSLSLVHHCGGQGPEVVHSMMANVYLLLSPVTNPIIYSIKNKQIHKAIVDLFAEK</sequence>
<keyword evidence="4" id="KW-0552">Olfaction</keyword>
<dbReference type="Gene3D" id="1.10.1220.70">
    <property type="match status" value="1"/>
</dbReference>
<feature type="transmembrane region" description="Helical" evidence="10">
    <location>
        <begin position="49"/>
        <end position="73"/>
    </location>
</feature>
<proteinExistence type="predicted"/>
<feature type="transmembrane region" description="Helical" evidence="10">
    <location>
        <begin position="140"/>
        <end position="156"/>
    </location>
</feature>
<evidence type="ECO:0000256" key="5">
    <source>
        <dbReference type="ARBA" id="ARBA00022989"/>
    </source>
</evidence>
<evidence type="ECO:0000256" key="3">
    <source>
        <dbReference type="ARBA" id="ARBA00022692"/>
    </source>
</evidence>
<dbReference type="GO" id="GO:0005886">
    <property type="term" value="C:plasma membrane"/>
    <property type="evidence" value="ECO:0007669"/>
    <property type="project" value="TreeGrafter"/>
</dbReference>
<evidence type="ECO:0000256" key="8">
    <source>
        <dbReference type="ARBA" id="ARBA00023170"/>
    </source>
</evidence>
<accession>A0A8C5L8Q1</accession>
<keyword evidence="5 10" id="KW-1133">Transmembrane helix</keyword>
<keyword evidence="3 10" id="KW-0812">Transmembrane</keyword>
<keyword evidence="7 10" id="KW-0472">Membrane</keyword>
<dbReference type="InterPro" id="IPR050402">
    <property type="entry name" value="OR51/52/56-like"/>
</dbReference>
<evidence type="ECO:0000256" key="1">
    <source>
        <dbReference type="ARBA" id="ARBA00004141"/>
    </source>
</evidence>
<feature type="transmembrane region" description="Helical" evidence="10">
    <location>
        <begin position="163"/>
        <end position="181"/>
    </location>
</feature>
<evidence type="ECO:0000256" key="10">
    <source>
        <dbReference type="SAM" id="Phobius"/>
    </source>
</evidence>
<evidence type="ECO:0000256" key="6">
    <source>
        <dbReference type="ARBA" id="ARBA00023040"/>
    </source>
</evidence>
<evidence type="ECO:0000313" key="12">
    <source>
        <dbReference type="Proteomes" id="UP000694385"/>
    </source>
</evidence>
<reference evidence="11" key="1">
    <citation type="submission" date="2025-08" db="UniProtKB">
        <authorList>
            <consortium name="Ensembl"/>
        </authorList>
    </citation>
    <scope>IDENTIFICATION</scope>
</reference>
<organism evidence="11 12">
    <name type="scientific">Jaculus jaculus</name>
    <name type="common">Lesser Egyptian jerboa</name>
    <dbReference type="NCBI Taxonomy" id="51337"/>
    <lineage>
        <taxon>Eukaryota</taxon>
        <taxon>Metazoa</taxon>
        <taxon>Chordata</taxon>
        <taxon>Craniata</taxon>
        <taxon>Vertebrata</taxon>
        <taxon>Euteleostomi</taxon>
        <taxon>Mammalia</taxon>
        <taxon>Eutheria</taxon>
        <taxon>Euarchontoglires</taxon>
        <taxon>Glires</taxon>
        <taxon>Rodentia</taxon>
        <taxon>Myomorpha</taxon>
        <taxon>Dipodoidea</taxon>
        <taxon>Dipodidae</taxon>
        <taxon>Dipodinae</taxon>
        <taxon>Jaculus</taxon>
    </lineage>
</organism>
<comment type="subcellular location">
    <subcellularLocation>
        <location evidence="1">Membrane</location>
        <topology evidence="1">Multi-pass membrane protein</topology>
    </subcellularLocation>
</comment>
<dbReference type="GO" id="GO:0004984">
    <property type="term" value="F:olfactory receptor activity"/>
    <property type="evidence" value="ECO:0007669"/>
    <property type="project" value="InterPro"/>
</dbReference>
<evidence type="ECO:0000256" key="2">
    <source>
        <dbReference type="ARBA" id="ARBA00022606"/>
    </source>
</evidence>
<reference evidence="11" key="2">
    <citation type="submission" date="2025-09" db="UniProtKB">
        <authorList>
            <consortium name="Ensembl"/>
        </authorList>
    </citation>
    <scope>IDENTIFICATION</scope>
</reference>
<keyword evidence="9" id="KW-0807">Transducer</keyword>
<dbReference type="PRINTS" id="PR00237">
    <property type="entry name" value="GPCRRHODOPSN"/>
</dbReference>
<name>A0A8C5L8Q1_JACJA</name>
<keyword evidence="6" id="KW-0297">G-protein coupled receptor</keyword>
<evidence type="ECO:0000256" key="9">
    <source>
        <dbReference type="ARBA" id="ARBA00023224"/>
    </source>
</evidence>
<evidence type="ECO:0008006" key="13">
    <source>
        <dbReference type="Google" id="ProtNLM"/>
    </source>
</evidence>
<dbReference type="Pfam" id="PF13853">
    <property type="entry name" value="7tm_4"/>
    <property type="match status" value="2"/>
</dbReference>
<dbReference type="SUPFAM" id="SSF81321">
    <property type="entry name" value="Family A G protein-coupled receptor-like"/>
    <property type="match status" value="1"/>
</dbReference>
<dbReference type="Proteomes" id="UP000694385">
    <property type="component" value="Unassembled WGS sequence"/>
</dbReference>
<evidence type="ECO:0000313" key="11">
    <source>
        <dbReference type="Ensembl" id="ENSJJAP00000019385.1"/>
    </source>
</evidence>
<keyword evidence="2" id="KW-0716">Sensory transduction</keyword>
<dbReference type="PANTHER" id="PTHR26450">
    <property type="entry name" value="OLFACTORY RECEPTOR 56B1-RELATED"/>
    <property type="match status" value="1"/>
</dbReference>
<keyword evidence="12" id="KW-1185">Reference proteome</keyword>
<feature type="transmembrane region" description="Helical" evidence="10">
    <location>
        <begin position="103"/>
        <end position="120"/>
    </location>
</feature>
<protein>
    <recommendedName>
        <fullName evidence="13">G-protein coupled receptors family 1 profile domain-containing protein</fullName>
    </recommendedName>
</protein>